<keyword evidence="1" id="KW-1133">Transmembrane helix</keyword>
<dbReference type="AlphaFoldDB" id="A0A7W9GC79"/>
<protein>
    <submittedName>
        <fullName evidence="2">Uncharacterized protein</fullName>
    </submittedName>
</protein>
<feature type="transmembrane region" description="Helical" evidence="1">
    <location>
        <begin position="105"/>
        <end position="124"/>
    </location>
</feature>
<evidence type="ECO:0000313" key="3">
    <source>
        <dbReference type="Proteomes" id="UP000579153"/>
    </source>
</evidence>
<feature type="transmembrane region" description="Helical" evidence="1">
    <location>
        <begin position="73"/>
        <end position="93"/>
    </location>
</feature>
<comment type="caution">
    <text evidence="2">The sequence shown here is derived from an EMBL/GenBank/DDBJ whole genome shotgun (WGS) entry which is preliminary data.</text>
</comment>
<reference evidence="2 3" key="1">
    <citation type="submission" date="2020-08" db="EMBL/GenBank/DDBJ databases">
        <title>Sequencing the genomes of 1000 actinobacteria strains.</title>
        <authorList>
            <person name="Klenk H.-P."/>
        </authorList>
    </citation>
    <scope>NUCLEOTIDE SEQUENCE [LARGE SCALE GENOMIC DNA]</scope>
    <source>
        <strain evidence="2 3">DSM 45507</strain>
    </source>
</reference>
<organism evidence="2 3">
    <name type="scientific">Nonomuraea jabiensis</name>
    <dbReference type="NCBI Taxonomy" id="882448"/>
    <lineage>
        <taxon>Bacteria</taxon>
        <taxon>Bacillati</taxon>
        <taxon>Actinomycetota</taxon>
        <taxon>Actinomycetes</taxon>
        <taxon>Streptosporangiales</taxon>
        <taxon>Streptosporangiaceae</taxon>
        <taxon>Nonomuraea</taxon>
    </lineage>
</organism>
<dbReference type="RefSeq" id="WP_185074449.1">
    <property type="nucleotide sequence ID" value="NZ_JACHMB010000001.1"/>
</dbReference>
<feature type="transmembrane region" description="Helical" evidence="1">
    <location>
        <begin position="136"/>
        <end position="159"/>
    </location>
</feature>
<proteinExistence type="predicted"/>
<evidence type="ECO:0000256" key="1">
    <source>
        <dbReference type="SAM" id="Phobius"/>
    </source>
</evidence>
<keyword evidence="1" id="KW-0812">Transmembrane</keyword>
<accession>A0A7W9GC79</accession>
<dbReference type="Proteomes" id="UP000579153">
    <property type="component" value="Unassembled WGS sequence"/>
</dbReference>
<gene>
    <name evidence="2" type="ORF">HD596_007852</name>
</gene>
<dbReference type="EMBL" id="JACHMB010000001">
    <property type="protein sequence ID" value="MBB5781096.1"/>
    <property type="molecule type" value="Genomic_DNA"/>
</dbReference>
<feature type="transmembrane region" description="Helical" evidence="1">
    <location>
        <begin position="17"/>
        <end position="35"/>
    </location>
</feature>
<sequence length="300" mass="33307">MGDDDRLGQDITRVGRIIAQIVGPTTFIGSLLMYIGNIRLNTMYTELGVNTSMLSFTFQEYVIRSIPVADEPLAVALMVLLAAPLVHGILIRFTAWHRTALMRTVWVLVTLGAVSLVVALVAIADHWPRSLNPPPFAKPFFLSLGAILLVYSLYLYTRLSSGLVISSAGQIVQRTALVALLLLPTLWYMDDRARTIGRAEAKEIREHPEQRLVAVVVYASQRLNLYAPGIKEASLKDPNAEFPYQYTGLRLLIESNQQYFVVPYCWGTAPEARAIALPADGSIRLETLNVPRKQSCPKGR</sequence>
<keyword evidence="1" id="KW-0472">Membrane</keyword>
<keyword evidence="3" id="KW-1185">Reference proteome</keyword>
<evidence type="ECO:0000313" key="2">
    <source>
        <dbReference type="EMBL" id="MBB5781096.1"/>
    </source>
</evidence>
<name>A0A7W9GC79_9ACTN</name>